<accession>A0ABD3HAJ3</accession>
<comment type="caution">
    <text evidence="4">The sequence shown here is derived from an EMBL/GenBank/DDBJ whole genome shotgun (WGS) entry which is preliminary data.</text>
</comment>
<proteinExistence type="predicted"/>
<dbReference type="Gene3D" id="1.10.443.20">
    <property type="entry name" value="Centromere DNA-binding protein complex CBF3 subunit, domain 2"/>
    <property type="match status" value="1"/>
</dbReference>
<evidence type="ECO:0000256" key="1">
    <source>
        <dbReference type="ARBA" id="ARBA00023125"/>
    </source>
</evidence>
<dbReference type="InterPro" id="IPR010998">
    <property type="entry name" value="Integrase_recombinase_N"/>
</dbReference>
<dbReference type="Pfam" id="PF16787">
    <property type="entry name" value="NDC10_II"/>
    <property type="match status" value="1"/>
</dbReference>
<dbReference type="PANTHER" id="PTHR37784">
    <property type="entry name" value="PROTEIN MSN1"/>
    <property type="match status" value="1"/>
</dbReference>
<dbReference type="AlphaFoldDB" id="A0ABD3HAJ3"/>
<dbReference type="InterPro" id="IPR011010">
    <property type="entry name" value="DNA_brk_join_enz"/>
</dbReference>
<evidence type="ECO:0008006" key="6">
    <source>
        <dbReference type="Google" id="ProtNLM"/>
    </source>
</evidence>
<dbReference type="Pfam" id="PF12550">
    <property type="entry name" value="GCR1_C"/>
    <property type="match status" value="1"/>
</dbReference>
<evidence type="ECO:0000259" key="3">
    <source>
        <dbReference type="Pfam" id="PF16787"/>
    </source>
</evidence>
<gene>
    <name evidence="4" type="ORF">R1sor_013483</name>
</gene>
<feature type="domain" description="Ndc10" evidence="3">
    <location>
        <begin position="109"/>
        <end position="457"/>
    </location>
</feature>
<dbReference type="Proteomes" id="UP001633002">
    <property type="component" value="Unassembled WGS sequence"/>
</dbReference>
<dbReference type="Gene3D" id="1.10.150.130">
    <property type="match status" value="1"/>
</dbReference>
<dbReference type="SUPFAM" id="SSF56349">
    <property type="entry name" value="DNA breaking-rejoining enzymes"/>
    <property type="match status" value="1"/>
</dbReference>
<dbReference type="EMBL" id="JBJQOH010000004">
    <property type="protein sequence ID" value="KAL3687174.1"/>
    <property type="molecule type" value="Genomic_DNA"/>
</dbReference>
<feature type="domain" description="Transcription activator GCR1-like" evidence="2">
    <location>
        <begin position="575"/>
        <end position="637"/>
    </location>
</feature>
<name>A0ABD3HAJ3_9MARC</name>
<sequence length="714" mass="81723">MADLAQVHVDIELSIRRTYQRAQEIRPENTNRAYVKKQREFIEWCNKKEGFEDGCIVTPGKLHLFLVEEVIGRERRNKKRDNEQRKVVGKATIQGYTAAVVDLWSQQKQQKVNAHPNPRTDAVQLLLRNVQSEQEETRKRNFDDRGIGTLLDGYTTVSELNGIADYFWQKGRDHEVHLRNLVAFLLSHYALMRGESIRDMELPDLHSVLLDKEGYSQCYALILVMRQGKTNQFGRLEVAACLRNSEVSICPFGALGFYLFWRWHMQGEDFPSFARSSDWYNIKLLKSGTNLCKEVDYRVHKESIESAFAAIELKSKAKTHLGRGSGARMVELGGASEAQIRRLGRWNHQTMENCYLTSLPREAMRTLAGFSPSQGQFFLSRMAVTPPSQLTSKLFPQVEYWLSKLEVGDCEQSIAAGGFLHLLKLLRIVILQDSVFLRIRHPTHPVWKHGVFSDPSYISFAEQLSVAVANQVDPAELQLQRAMPIMTDRISSLHEDLTNKFNGIELRLSQQTEELRGLKSRLEDIMNGNAEMRLCARFDMNWPSSRQTSTLEQRVDVNTNAGSSRIETIDLPRTYRLSRGIITVTDLWREWTEGLGGSPSVKELERKWGTAWCEGNERRFFNRRKIVLEAIENRASKLLGGITEENLKLAAQWFEEKRQSQKKSLDWIVLAPLTRCRSYGRVPQPHAILYYSQRTTPGGLLITEATGVSPSSDG</sequence>
<dbReference type="InterPro" id="IPR031872">
    <property type="entry name" value="NDC10_II"/>
</dbReference>
<evidence type="ECO:0000313" key="4">
    <source>
        <dbReference type="EMBL" id="KAL3687174.1"/>
    </source>
</evidence>
<dbReference type="GO" id="GO:0003677">
    <property type="term" value="F:DNA binding"/>
    <property type="evidence" value="ECO:0007669"/>
    <property type="project" value="UniProtKB-KW"/>
</dbReference>
<dbReference type="Gene3D" id="3.20.20.70">
    <property type="entry name" value="Aldolase class I"/>
    <property type="match status" value="1"/>
</dbReference>
<dbReference type="SUPFAM" id="SSF51395">
    <property type="entry name" value="FMN-linked oxidoreductases"/>
    <property type="match status" value="1"/>
</dbReference>
<reference evidence="4 5" key="1">
    <citation type="submission" date="2024-09" db="EMBL/GenBank/DDBJ databases">
        <title>Chromosome-scale assembly of Riccia sorocarpa.</title>
        <authorList>
            <person name="Paukszto L."/>
        </authorList>
    </citation>
    <scope>NUCLEOTIDE SEQUENCE [LARGE SCALE GENOMIC DNA]</scope>
    <source>
        <strain evidence="4">LP-2024</strain>
        <tissue evidence="4">Aerial parts of the thallus</tissue>
    </source>
</reference>
<dbReference type="PANTHER" id="PTHR37784:SF2">
    <property type="entry name" value="HIGH-OSMOLARITY-INDUCED TRANSCRIPTION PROTEIN 1"/>
    <property type="match status" value="1"/>
</dbReference>
<evidence type="ECO:0000313" key="5">
    <source>
        <dbReference type="Proteomes" id="UP001633002"/>
    </source>
</evidence>
<dbReference type="InterPro" id="IPR013785">
    <property type="entry name" value="Aldolase_TIM"/>
</dbReference>
<dbReference type="InterPro" id="IPR052146">
    <property type="entry name" value="HOT1"/>
</dbReference>
<keyword evidence="5" id="KW-1185">Reference proteome</keyword>
<evidence type="ECO:0000259" key="2">
    <source>
        <dbReference type="Pfam" id="PF12550"/>
    </source>
</evidence>
<dbReference type="InterPro" id="IPR038279">
    <property type="entry name" value="Ndc10_dom2_sf"/>
</dbReference>
<organism evidence="4 5">
    <name type="scientific">Riccia sorocarpa</name>
    <dbReference type="NCBI Taxonomy" id="122646"/>
    <lineage>
        <taxon>Eukaryota</taxon>
        <taxon>Viridiplantae</taxon>
        <taxon>Streptophyta</taxon>
        <taxon>Embryophyta</taxon>
        <taxon>Marchantiophyta</taxon>
        <taxon>Marchantiopsida</taxon>
        <taxon>Marchantiidae</taxon>
        <taxon>Marchantiales</taxon>
        <taxon>Ricciaceae</taxon>
        <taxon>Riccia</taxon>
    </lineage>
</organism>
<protein>
    <recommendedName>
        <fullName evidence="6">Ndc10 domain-containing protein</fullName>
    </recommendedName>
</protein>
<keyword evidence="1" id="KW-0238">DNA-binding</keyword>
<dbReference type="InterPro" id="IPR022210">
    <property type="entry name" value="TF_GCR1-like"/>
</dbReference>